<dbReference type="Gene3D" id="3.40.640.10">
    <property type="entry name" value="Type I PLP-dependent aspartate aminotransferase-like (Major domain)"/>
    <property type="match status" value="1"/>
</dbReference>
<evidence type="ECO:0000313" key="4">
    <source>
        <dbReference type="Proteomes" id="UP000509414"/>
    </source>
</evidence>
<proteinExistence type="predicted"/>
<feature type="domain" description="Aminotransferase class V" evidence="2">
    <location>
        <begin position="141"/>
        <end position="435"/>
    </location>
</feature>
<keyword evidence="4" id="KW-1185">Reference proteome</keyword>
<dbReference type="SUPFAM" id="SSF53383">
    <property type="entry name" value="PLP-dependent transferases"/>
    <property type="match status" value="1"/>
</dbReference>
<evidence type="ECO:0000313" key="3">
    <source>
        <dbReference type="EMBL" id="QLI04743.1"/>
    </source>
</evidence>
<dbReference type="RefSeq" id="WP_179975421.1">
    <property type="nucleotide sequence ID" value="NZ_CP049075.1"/>
</dbReference>
<dbReference type="GO" id="GO:0016787">
    <property type="term" value="F:hydrolase activity"/>
    <property type="evidence" value="ECO:0007669"/>
    <property type="project" value="UniProtKB-KW"/>
</dbReference>
<dbReference type="InterPro" id="IPR015424">
    <property type="entry name" value="PyrdxlP-dep_Trfase"/>
</dbReference>
<dbReference type="InterPro" id="IPR000192">
    <property type="entry name" value="Aminotrans_V_dom"/>
</dbReference>
<dbReference type="PANTHER" id="PTHR43586">
    <property type="entry name" value="CYSTEINE DESULFURASE"/>
    <property type="match status" value="1"/>
</dbReference>
<dbReference type="EMBL" id="CP049075">
    <property type="protein sequence ID" value="QLI04743.1"/>
    <property type="molecule type" value="Genomic_DNA"/>
</dbReference>
<dbReference type="InterPro" id="IPR015422">
    <property type="entry name" value="PyrdxlP-dep_Trfase_small"/>
</dbReference>
<name>A0A7H9CF60_9BACT</name>
<reference evidence="3 4" key="1">
    <citation type="submission" date="2020-02" db="EMBL/GenBank/DDBJ databases">
        <title>Complete genome sequence of the novel Campylobacter species Candidatus Campylobacter infans.</title>
        <authorList>
            <person name="Duim B."/>
            <person name="Zomer A."/>
            <person name="van der Graaf L."/>
            <person name="Wagenaar J."/>
        </authorList>
    </citation>
    <scope>NUCLEOTIDE SEQUENCE [LARGE SCALE GENOMIC DNA]</scope>
    <source>
        <strain evidence="3 4">19S00001</strain>
    </source>
</reference>
<dbReference type="PANTHER" id="PTHR43586:SF8">
    <property type="entry name" value="CYSTEINE DESULFURASE 1, CHLOROPLASTIC"/>
    <property type="match status" value="1"/>
</dbReference>
<protein>
    <submittedName>
        <fullName evidence="3">Cysteine sulfinate desulfinase</fullName>
        <ecNumber evidence="3">3.13.1.-</ecNumber>
    </submittedName>
</protein>
<dbReference type="AlphaFoldDB" id="A0A7H9CF60"/>
<dbReference type="Gene3D" id="3.90.1150.10">
    <property type="entry name" value="Aspartate Aminotransferase, domain 1"/>
    <property type="match status" value="1"/>
</dbReference>
<sequence length="450" mass="50467">MIDRAKLKRGIILDENLYYFDWTASGLAFRQIEDECEFILKTYSNTHSQCSSCAKITSDYYDNARLGLKASLELGDDFYLLPCGYGSTAAIKKFQELLGIYMPPATRNRLFGTKNLKKINTNIIRDFSPNHQNLLENLPLVIVGPYEHHSNEISFNNGLCELYRVGLDEFGGINFDEIKSVLKQNFNREIILSFSAASNVTGIKTDVAKLRELSQKYAKNAIIAIDASSLSAYENINAKNYDALFISSHKLLGGVGGCGLLAIRKSLCARYFSGEPSFMGGGTVEYVSRTSFRFVSDFERLEDAGTPPIMALIRAHLAFKLRNDIGLENIKTQEEILNKYFADELNKIDEIICYCPKNQQRVAIFAFNVKGVSPYDFALTLSQKFGVQTRAGCACAGPYGHDLLGLDDNIPSFFKPGWIRVSLHYSHDFSDIDYLISAIKSSIKLFKNKI</sequence>
<dbReference type="EC" id="3.13.1.-" evidence="3"/>
<keyword evidence="1" id="KW-0663">Pyridoxal phosphate</keyword>
<dbReference type="Pfam" id="PF00266">
    <property type="entry name" value="Aminotran_5"/>
    <property type="match status" value="1"/>
</dbReference>
<dbReference type="KEGG" id="cinf:CINF_0193"/>
<dbReference type="Proteomes" id="UP000509414">
    <property type="component" value="Chromosome"/>
</dbReference>
<evidence type="ECO:0000256" key="1">
    <source>
        <dbReference type="ARBA" id="ARBA00022898"/>
    </source>
</evidence>
<organism evidence="3 4">
    <name type="scientific">Candidatus Campylobacter infans</name>
    <dbReference type="NCBI Taxonomy" id="2561898"/>
    <lineage>
        <taxon>Bacteria</taxon>
        <taxon>Pseudomonadati</taxon>
        <taxon>Campylobacterota</taxon>
        <taxon>Epsilonproteobacteria</taxon>
        <taxon>Campylobacterales</taxon>
        <taxon>Campylobacteraceae</taxon>
        <taxon>Campylobacter</taxon>
    </lineage>
</organism>
<dbReference type="InterPro" id="IPR015421">
    <property type="entry name" value="PyrdxlP-dep_Trfase_major"/>
</dbReference>
<gene>
    <name evidence="3" type="primary">csdA</name>
    <name evidence="3" type="ORF">CINF_0193</name>
</gene>
<evidence type="ECO:0000259" key="2">
    <source>
        <dbReference type="Pfam" id="PF00266"/>
    </source>
</evidence>
<keyword evidence="3" id="KW-0378">Hydrolase</keyword>
<accession>A0A7H9CF60</accession>